<reference evidence="1" key="2">
    <citation type="submission" date="2016-05" db="EMBL/GenBank/DDBJ databases">
        <title>Comparative analysis highlights variable genome content of wheat rusts and divergence of the mating loci.</title>
        <authorList>
            <person name="Cuomo C.A."/>
            <person name="Bakkeren G."/>
            <person name="Szabo L."/>
            <person name="Khalil H."/>
            <person name="Joly D."/>
            <person name="Goldberg J."/>
            <person name="Young S."/>
            <person name="Zeng Q."/>
            <person name="Fellers J."/>
        </authorList>
    </citation>
    <scope>NUCLEOTIDE SEQUENCE [LARGE SCALE GENOMIC DNA]</scope>
    <source>
        <strain evidence="1">1-1 BBBD Race 1</strain>
    </source>
</reference>
<dbReference type="AlphaFoldDB" id="A0A180GS89"/>
<reference evidence="1" key="1">
    <citation type="submission" date="2009-11" db="EMBL/GenBank/DDBJ databases">
        <authorList>
            <consortium name="The Broad Institute Genome Sequencing Platform"/>
            <person name="Ward D."/>
            <person name="Feldgarden M."/>
            <person name="Earl A."/>
            <person name="Young S.K."/>
            <person name="Zeng Q."/>
            <person name="Koehrsen M."/>
            <person name="Alvarado L."/>
            <person name="Berlin A."/>
            <person name="Bochicchio J."/>
            <person name="Borenstein D."/>
            <person name="Chapman S.B."/>
            <person name="Chen Z."/>
            <person name="Engels R."/>
            <person name="Freedman E."/>
            <person name="Gellesch M."/>
            <person name="Goldberg J."/>
            <person name="Griggs A."/>
            <person name="Gujja S."/>
            <person name="Heilman E."/>
            <person name="Heiman D."/>
            <person name="Hepburn T."/>
            <person name="Howarth C."/>
            <person name="Jen D."/>
            <person name="Larson L."/>
            <person name="Lewis B."/>
            <person name="Mehta T."/>
            <person name="Park D."/>
            <person name="Pearson M."/>
            <person name="Roberts A."/>
            <person name="Saif S."/>
            <person name="Shea T."/>
            <person name="Shenoy N."/>
            <person name="Sisk P."/>
            <person name="Stolte C."/>
            <person name="Sykes S."/>
            <person name="Thomson T."/>
            <person name="Walk T."/>
            <person name="White J."/>
            <person name="Yandava C."/>
            <person name="Izard J."/>
            <person name="Baranova O.V."/>
            <person name="Blanton J.M."/>
            <person name="Tanner A.C."/>
            <person name="Dewhirst F.E."/>
            <person name="Haas B."/>
            <person name="Nusbaum C."/>
            <person name="Birren B."/>
        </authorList>
    </citation>
    <scope>NUCLEOTIDE SEQUENCE [LARGE SCALE GENOMIC DNA]</scope>
    <source>
        <strain evidence="1">1-1 BBBD Race 1</strain>
    </source>
</reference>
<name>A0A180GS89_PUCT1</name>
<reference evidence="2 3" key="3">
    <citation type="journal article" date="2017" name="G3 (Bethesda)">
        <title>Comparative analysis highlights variable genome content of wheat rusts and divergence of the mating loci.</title>
        <authorList>
            <person name="Cuomo C.A."/>
            <person name="Bakkeren G."/>
            <person name="Khalil H.B."/>
            <person name="Panwar V."/>
            <person name="Joly D."/>
            <person name="Linning R."/>
            <person name="Sakthikumar S."/>
            <person name="Song X."/>
            <person name="Adiconis X."/>
            <person name="Fan L."/>
            <person name="Goldberg J.M."/>
            <person name="Levin J.Z."/>
            <person name="Young S."/>
            <person name="Zeng Q."/>
            <person name="Anikster Y."/>
            <person name="Bruce M."/>
            <person name="Wang M."/>
            <person name="Yin C."/>
            <person name="McCallum B."/>
            <person name="Szabo L.J."/>
            <person name="Hulbert S."/>
            <person name="Chen X."/>
            <person name="Fellers J.P."/>
        </authorList>
    </citation>
    <scope>NUCLEOTIDE SEQUENCE</scope>
    <source>
        <strain evidence="2">isolate 1-1 / race 1 (BBBD)</strain>
        <strain evidence="3">Isolate 1-1 / race 1 (BBBD)</strain>
    </source>
</reference>
<evidence type="ECO:0000313" key="1">
    <source>
        <dbReference type="EMBL" id="OAV95555.1"/>
    </source>
</evidence>
<dbReference type="EMBL" id="ADAS02000027">
    <property type="protein sequence ID" value="OAV95555.1"/>
    <property type="molecule type" value="Genomic_DNA"/>
</dbReference>
<sequence length="176" mass="19237">MLSLPLGPPNFIHNTPRSKIQNALAEPTQPARLPPLGRADPTCSTATSRSLCAARDRKQQKDLINTLKAKAQCLVNTLTRKLKKILCIPRVRRAAQALGPGDCNAHAKSLGIMVWAMKPAPGDVPGEFTLFGRVMQGLVYPSQRPGDHFQVDFVAAAIYLLDSGRRRDFTLGCRPL</sequence>
<proteinExistence type="predicted"/>
<dbReference type="VEuPathDB" id="FungiDB:PTTG_26592"/>
<gene>
    <name evidence="1" type="ORF">PTTG_26592</name>
</gene>
<evidence type="ECO:0000313" key="3">
    <source>
        <dbReference type="Proteomes" id="UP000005240"/>
    </source>
</evidence>
<dbReference type="Proteomes" id="UP000005240">
    <property type="component" value="Unassembled WGS sequence"/>
</dbReference>
<organism evidence="1">
    <name type="scientific">Puccinia triticina (isolate 1-1 / race 1 (BBBD))</name>
    <name type="common">Brown leaf rust fungus</name>
    <dbReference type="NCBI Taxonomy" id="630390"/>
    <lineage>
        <taxon>Eukaryota</taxon>
        <taxon>Fungi</taxon>
        <taxon>Dikarya</taxon>
        <taxon>Basidiomycota</taxon>
        <taxon>Pucciniomycotina</taxon>
        <taxon>Pucciniomycetes</taxon>
        <taxon>Pucciniales</taxon>
        <taxon>Pucciniaceae</taxon>
        <taxon>Puccinia</taxon>
    </lineage>
</organism>
<protein>
    <submittedName>
        <fullName evidence="1 2">Uncharacterized protein</fullName>
    </submittedName>
</protein>
<reference evidence="2" key="4">
    <citation type="submission" date="2025-05" db="UniProtKB">
        <authorList>
            <consortium name="EnsemblFungi"/>
        </authorList>
    </citation>
    <scope>IDENTIFICATION</scope>
    <source>
        <strain evidence="2">isolate 1-1 / race 1 (BBBD)</strain>
    </source>
</reference>
<evidence type="ECO:0000313" key="2">
    <source>
        <dbReference type="EnsemblFungi" id="PTTG_26592-t43_1-p1"/>
    </source>
</evidence>
<accession>A0A180GS89</accession>
<keyword evidence="3" id="KW-1185">Reference proteome</keyword>
<dbReference type="EnsemblFungi" id="PTTG_26592-t43_1">
    <property type="protein sequence ID" value="PTTG_26592-t43_1-p1"/>
    <property type="gene ID" value="PTTG_26592"/>
</dbReference>